<dbReference type="InterPro" id="IPR024467">
    <property type="entry name" value="Xre/MbcA/ParS-like_toxin-bd"/>
</dbReference>
<dbReference type="NCBIfam" id="TIGR02293">
    <property type="entry name" value="TAS_TIGR02293"/>
    <property type="match status" value="1"/>
</dbReference>
<dbReference type="Proteomes" id="UP000509597">
    <property type="component" value="Chromosome"/>
</dbReference>
<dbReference type="EMBL" id="CP058627">
    <property type="protein sequence ID" value="QLG89586.1"/>
    <property type="molecule type" value="Genomic_DNA"/>
</dbReference>
<dbReference type="InterPro" id="IPR011979">
    <property type="entry name" value="Antitox_Xre"/>
</dbReference>
<dbReference type="KEGG" id="chiz:HQ393_15760"/>
<evidence type="ECO:0000259" key="1">
    <source>
        <dbReference type="Pfam" id="PF09722"/>
    </source>
</evidence>
<organism evidence="3 4">
    <name type="scientific">Chitinibacter bivalviorum</name>
    <dbReference type="NCBI Taxonomy" id="2739434"/>
    <lineage>
        <taxon>Bacteria</taxon>
        <taxon>Pseudomonadati</taxon>
        <taxon>Pseudomonadota</taxon>
        <taxon>Betaproteobacteria</taxon>
        <taxon>Neisseriales</taxon>
        <taxon>Chitinibacteraceae</taxon>
        <taxon>Chitinibacter</taxon>
    </lineage>
</organism>
<evidence type="ECO:0000259" key="2">
    <source>
        <dbReference type="Pfam" id="PF20432"/>
    </source>
</evidence>
<feature type="domain" description="Antitoxin Xre-like helix-turn-helix" evidence="2">
    <location>
        <begin position="16"/>
        <end position="76"/>
    </location>
</feature>
<reference evidence="3 4" key="1">
    <citation type="submission" date="2020-07" db="EMBL/GenBank/DDBJ databases">
        <title>Complete genome sequence of Chitinibacter sp. 2T18.</title>
        <authorList>
            <person name="Bae J.-W."/>
            <person name="Choi J.-W."/>
        </authorList>
    </citation>
    <scope>NUCLEOTIDE SEQUENCE [LARGE SCALE GENOMIC DNA]</scope>
    <source>
        <strain evidence="3 4">2T18</strain>
    </source>
</reference>
<accession>A0A7H9BMF9</accession>
<keyword evidence="4" id="KW-1185">Reference proteome</keyword>
<gene>
    <name evidence="3" type="ORF">HQ393_15760</name>
</gene>
<dbReference type="RefSeq" id="WP_179356441.1">
    <property type="nucleotide sequence ID" value="NZ_CP058627.1"/>
</dbReference>
<dbReference type="InterPro" id="IPR046847">
    <property type="entry name" value="Xre-like_HTH"/>
</dbReference>
<protein>
    <submittedName>
        <fullName evidence="3">DUF2384 domain-containing protein</fullName>
    </submittedName>
</protein>
<dbReference type="AlphaFoldDB" id="A0A7H9BMF9"/>
<proteinExistence type="predicted"/>
<dbReference type="Pfam" id="PF20432">
    <property type="entry name" value="Xre-like-HTH"/>
    <property type="match status" value="1"/>
</dbReference>
<evidence type="ECO:0000313" key="4">
    <source>
        <dbReference type="Proteomes" id="UP000509597"/>
    </source>
</evidence>
<dbReference type="GO" id="GO:0003677">
    <property type="term" value="F:DNA binding"/>
    <property type="evidence" value="ECO:0007669"/>
    <property type="project" value="InterPro"/>
</dbReference>
<sequence>MSITIDYLNCSVAEKISEIRAGLSADEVDNLISQFQLDPIDLASMLGLNSRALLKVVKRKSKLDPDISERLLRLVRVGQHTSEIFGDSVSAGRWLTHPHTSLDQATPLSMLDTAYGEQLVERVLCSIEHGLPI</sequence>
<feature type="domain" description="Antitoxin Xre/MbcA/ParS-like toxin-binding" evidence="1">
    <location>
        <begin position="83"/>
        <end position="130"/>
    </location>
</feature>
<dbReference type="Pfam" id="PF09722">
    <property type="entry name" value="Xre_MbcA_ParS_C"/>
    <property type="match status" value="1"/>
</dbReference>
<name>A0A7H9BMF9_9NEIS</name>
<evidence type="ECO:0000313" key="3">
    <source>
        <dbReference type="EMBL" id="QLG89586.1"/>
    </source>
</evidence>